<keyword evidence="3" id="KW-1185">Reference proteome</keyword>
<feature type="domain" description="Transcriptional regulator HTH-type FeoC" evidence="1">
    <location>
        <begin position="2"/>
        <end position="67"/>
    </location>
</feature>
<evidence type="ECO:0000259" key="1">
    <source>
        <dbReference type="Pfam" id="PF09012"/>
    </source>
</evidence>
<dbReference type="Pfam" id="PF09012">
    <property type="entry name" value="FeoC"/>
    <property type="match status" value="1"/>
</dbReference>
<dbReference type="STRING" id="680026.AB733_10440"/>
<organism evidence="2 3">
    <name type="scientific">Photobacterium swingsii</name>
    <dbReference type="NCBI Taxonomy" id="680026"/>
    <lineage>
        <taxon>Bacteria</taxon>
        <taxon>Pseudomonadati</taxon>
        <taxon>Pseudomonadota</taxon>
        <taxon>Gammaproteobacteria</taxon>
        <taxon>Vibrionales</taxon>
        <taxon>Vibrionaceae</taxon>
        <taxon>Photobacterium</taxon>
    </lineage>
</organism>
<sequence length="80" mass="9130">MILQQLKNYIEQHGRSRRTDLANHFGMSEDGVDAMLSVWVQKGKIGKELIGCDTDGCCQGAKEVWYRQLQDNELSVTVMR</sequence>
<dbReference type="InterPro" id="IPR036388">
    <property type="entry name" value="WH-like_DNA-bd_sf"/>
</dbReference>
<gene>
    <name evidence="2" type="ORF">C9I94_01560</name>
</gene>
<dbReference type="OrthoDB" id="467062at2"/>
<reference evidence="2 3" key="1">
    <citation type="submission" date="2018-01" db="EMBL/GenBank/DDBJ databases">
        <title>Whole genome sequencing of Histamine producing bacteria.</title>
        <authorList>
            <person name="Butler K."/>
        </authorList>
    </citation>
    <scope>NUCLEOTIDE SEQUENCE [LARGE SCALE GENOMIC DNA]</scope>
    <source>
        <strain evidence="2 3">DSM 24669</strain>
    </source>
</reference>
<dbReference type="SUPFAM" id="SSF46785">
    <property type="entry name" value="Winged helix' DNA-binding domain"/>
    <property type="match status" value="1"/>
</dbReference>
<dbReference type="AlphaFoldDB" id="A0A0J8XZ47"/>
<accession>A0A0J8XZ47</accession>
<name>A0A0J8XZ47_9GAMM</name>
<evidence type="ECO:0000313" key="3">
    <source>
        <dbReference type="Proteomes" id="UP000240481"/>
    </source>
</evidence>
<dbReference type="InterPro" id="IPR015102">
    <property type="entry name" value="Tscrpt_reg_HTH_FeoC"/>
</dbReference>
<comment type="caution">
    <text evidence="2">The sequence shown here is derived from an EMBL/GenBank/DDBJ whole genome shotgun (WGS) entry which is preliminary data.</text>
</comment>
<proteinExistence type="predicted"/>
<dbReference type="RefSeq" id="WP_048898714.1">
    <property type="nucleotide sequence ID" value="NZ_AP024852.1"/>
</dbReference>
<evidence type="ECO:0000313" key="2">
    <source>
        <dbReference type="EMBL" id="PSW26695.1"/>
    </source>
</evidence>
<dbReference type="Gene3D" id="1.10.10.10">
    <property type="entry name" value="Winged helix-like DNA-binding domain superfamily/Winged helix DNA-binding domain"/>
    <property type="match status" value="1"/>
</dbReference>
<dbReference type="Proteomes" id="UP000240481">
    <property type="component" value="Unassembled WGS sequence"/>
</dbReference>
<dbReference type="EMBL" id="PYLZ01000001">
    <property type="protein sequence ID" value="PSW26695.1"/>
    <property type="molecule type" value="Genomic_DNA"/>
</dbReference>
<protein>
    <submittedName>
        <fullName evidence="2">Ferrous iron transport protein C</fullName>
    </submittedName>
</protein>
<dbReference type="InterPro" id="IPR036390">
    <property type="entry name" value="WH_DNA-bd_sf"/>
</dbReference>